<dbReference type="AlphaFoldDB" id="A0A498IPP7"/>
<comment type="caution">
    <text evidence="2">The sequence shown here is derived from an EMBL/GenBank/DDBJ whole genome shotgun (WGS) entry which is preliminary data.</text>
</comment>
<gene>
    <name evidence="2" type="ORF">DVH24_042094</name>
</gene>
<evidence type="ECO:0000256" key="1">
    <source>
        <dbReference type="SAM" id="Phobius"/>
    </source>
</evidence>
<accession>A0A498IPP7</accession>
<name>A0A498IPP7_MALDO</name>
<evidence type="ECO:0000313" key="3">
    <source>
        <dbReference type="Proteomes" id="UP000290289"/>
    </source>
</evidence>
<reference evidence="2 3" key="1">
    <citation type="submission" date="2018-10" db="EMBL/GenBank/DDBJ databases">
        <title>A high-quality apple genome assembly.</title>
        <authorList>
            <person name="Hu J."/>
        </authorList>
    </citation>
    <scope>NUCLEOTIDE SEQUENCE [LARGE SCALE GENOMIC DNA]</scope>
    <source>
        <strain evidence="3">cv. HFTH1</strain>
        <tissue evidence="2">Young leaf</tissue>
    </source>
</reference>
<keyword evidence="3" id="KW-1185">Reference proteome</keyword>
<proteinExistence type="predicted"/>
<keyword evidence="1" id="KW-0812">Transmembrane</keyword>
<keyword evidence="1" id="KW-0472">Membrane</keyword>
<keyword evidence="1" id="KW-1133">Transmembrane helix</keyword>
<feature type="transmembrane region" description="Helical" evidence="1">
    <location>
        <begin position="68"/>
        <end position="90"/>
    </location>
</feature>
<evidence type="ECO:0000313" key="2">
    <source>
        <dbReference type="EMBL" id="RXH85326.1"/>
    </source>
</evidence>
<organism evidence="2 3">
    <name type="scientific">Malus domestica</name>
    <name type="common">Apple</name>
    <name type="synonym">Pyrus malus</name>
    <dbReference type="NCBI Taxonomy" id="3750"/>
    <lineage>
        <taxon>Eukaryota</taxon>
        <taxon>Viridiplantae</taxon>
        <taxon>Streptophyta</taxon>
        <taxon>Embryophyta</taxon>
        <taxon>Tracheophyta</taxon>
        <taxon>Spermatophyta</taxon>
        <taxon>Magnoliopsida</taxon>
        <taxon>eudicotyledons</taxon>
        <taxon>Gunneridae</taxon>
        <taxon>Pentapetalae</taxon>
        <taxon>rosids</taxon>
        <taxon>fabids</taxon>
        <taxon>Rosales</taxon>
        <taxon>Rosaceae</taxon>
        <taxon>Amygdaloideae</taxon>
        <taxon>Maleae</taxon>
        <taxon>Malus</taxon>
    </lineage>
</organism>
<protein>
    <submittedName>
        <fullName evidence="2">Uncharacterized protein</fullName>
    </submittedName>
</protein>
<sequence>MISTAHTIILKDQYRKALSSKASVLLHLRGTRNFVALHFQMNADRSMHDTANKNNQDADDQDGNQIPWFRIFIVLGFIVGFWGVCGPLMVKKTW</sequence>
<dbReference type="EMBL" id="RDQH01000337">
    <property type="protein sequence ID" value="RXH85326.1"/>
    <property type="molecule type" value="Genomic_DNA"/>
</dbReference>
<dbReference type="Proteomes" id="UP000290289">
    <property type="component" value="Chromosome 11"/>
</dbReference>